<evidence type="ECO:0000313" key="3">
    <source>
        <dbReference type="Proteomes" id="UP000286134"/>
    </source>
</evidence>
<evidence type="ECO:0000256" key="1">
    <source>
        <dbReference type="SAM" id="SignalP"/>
    </source>
</evidence>
<dbReference type="EMBL" id="MCFK01004607">
    <property type="protein sequence ID" value="RKF60976.1"/>
    <property type="molecule type" value="Genomic_DNA"/>
</dbReference>
<name>A0A420HU85_9PEZI</name>
<feature type="chain" id="PRO_5019564024" evidence="1">
    <location>
        <begin position="25"/>
        <end position="47"/>
    </location>
</feature>
<dbReference type="AlphaFoldDB" id="A0A420HU85"/>
<accession>A0A420HU85</accession>
<protein>
    <submittedName>
        <fullName evidence="2">Uncharacterized protein</fullName>
    </submittedName>
</protein>
<reference evidence="2 3" key="1">
    <citation type="journal article" date="2018" name="BMC Genomics">
        <title>Comparative genome analyses reveal sequence features reflecting distinct modes of host-adaptation between dicot and monocot powdery mildew.</title>
        <authorList>
            <person name="Wu Y."/>
            <person name="Ma X."/>
            <person name="Pan Z."/>
            <person name="Kale S.D."/>
            <person name="Song Y."/>
            <person name="King H."/>
            <person name="Zhang Q."/>
            <person name="Presley C."/>
            <person name="Deng X."/>
            <person name="Wei C.I."/>
            <person name="Xiao S."/>
        </authorList>
    </citation>
    <scope>NUCLEOTIDE SEQUENCE [LARGE SCALE GENOMIC DNA]</scope>
    <source>
        <strain evidence="2">UMSG2</strain>
    </source>
</reference>
<sequence length="47" mass="5293">MPVDSFLSLSLILKVFFLFTEIESANLTSQYHRPSGKVLLIAKCAYT</sequence>
<keyword evidence="1" id="KW-0732">Signal</keyword>
<keyword evidence="3" id="KW-1185">Reference proteome</keyword>
<proteinExistence type="predicted"/>
<dbReference type="Proteomes" id="UP000286134">
    <property type="component" value="Unassembled WGS sequence"/>
</dbReference>
<comment type="caution">
    <text evidence="2">The sequence shown here is derived from an EMBL/GenBank/DDBJ whole genome shotgun (WGS) entry which is preliminary data.</text>
</comment>
<feature type="signal peptide" evidence="1">
    <location>
        <begin position="1"/>
        <end position="24"/>
    </location>
</feature>
<evidence type="ECO:0000313" key="2">
    <source>
        <dbReference type="EMBL" id="RKF60976.1"/>
    </source>
</evidence>
<organism evidence="2 3">
    <name type="scientific">Erysiphe neolycopersici</name>
    <dbReference type="NCBI Taxonomy" id="212602"/>
    <lineage>
        <taxon>Eukaryota</taxon>
        <taxon>Fungi</taxon>
        <taxon>Dikarya</taxon>
        <taxon>Ascomycota</taxon>
        <taxon>Pezizomycotina</taxon>
        <taxon>Leotiomycetes</taxon>
        <taxon>Erysiphales</taxon>
        <taxon>Erysiphaceae</taxon>
        <taxon>Erysiphe</taxon>
    </lineage>
</organism>
<gene>
    <name evidence="2" type="ORF">OnM2_c4019o27</name>
</gene>